<feature type="domain" description="VQ" evidence="1">
    <location>
        <begin position="32"/>
        <end position="52"/>
    </location>
</feature>
<proteinExistence type="predicted"/>
<sequence>MRKASSTNCDEKIVLNKKAVQCHSNSIKVSKPKVYITDISSFKTLVQELTGKAVTRSYSPPPSSAQEMSPAGRWGFVREDNEQRELMESSGESFSAVDIAAAYDSPLLIGGGGEILIGKHELEEYYNTAAEPAAASFSSFPTAQLPWEDGLWNIEHVSWDHVVQVDAGRSYDWMATNIPAEMGDVESWLFDGDRFPPMPTATLC</sequence>
<dbReference type="InterPro" id="IPR008889">
    <property type="entry name" value="VQ"/>
</dbReference>
<dbReference type="Proteomes" id="UP001497516">
    <property type="component" value="Chromosome 5"/>
</dbReference>
<keyword evidence="3" id="KW-1185">Reference proteome</keyword>
<name>A0AAV2ESZ5_9ROSI</name>
<gene>
    <name evidence="2" type="ORF">LTRI10_LOCUS29824</name>
</gene>
<dbReference type="EMBL" id="OZ034818">
    <property type="protein sequence ID" value="CAL1388929.1"/>
    <property type="molecule type" value="Genomic_DNA"/>
</dbReference>
<organism evidence="2 3">
    <name type="scientific">Linum trigynum</name>
    <dbReference type="NCBI Taxonomy" id="586398"/>
    <lineage>
        <taxon>Eukaryota</taxon>
        <taxon>Viridiplantae</taxon>
        <taxon>Streptophyta</taxon>
        <taxon>Embryophyta</taxon>
        <taxon>Tracheophyta</taxon>
        <taxon>Spermatophyta</taxon>
        <taxon>Magnoliopsida</taxon>
        <taxon>eudicotyledons</taxon>
        <taxon>Gunneridae</taxon>
        <taxon>Pentapetalae</taxon>
        <taxon>rosids</taxon>
        <taxon>fabids</taxon>
        <taxon>Malpighiales</taxon>
        <taxon>Linaceae</taxon>
        <taxon>Linum</taxon>
    </lineage>
</organism>
<evidence type="ECO:0000259" key="1">
    <source>
        <dbReference type="Pfam" id="PF05678"/>
    </source>
</evidence>
<dbReference type="AlphaFoldDB" id="A0AAV2ESZ5"/>
<reference evidence="2 3" key="1">
    <citation type="submission" date="2024-04" db="EMBL/GenBank/DDBJ databases">
        <authorList>
            <person name="Fracassetti M."/>
        </authorList>
    </citation>
    <scope>NUCLEOTIDE SEQUENCE [LARGE SCALE GENOMIC DNA]</scope>
</reference>
<accession>A0AAV2ESZ5</accession>
<protein>
    <recommendedName>
        <fullName evidence="1">VQ domain-containing protein</fullName>
    </recommendedName>
</protein>
<evidence type="ECO:0000313" key="3">
    <source>
        <dbReference type="Proteomes" id="UP001497516"/>
    </source>
</evidence>
<dbReference type="Pfam" id="PF05678">
    <property type="entry name" value="VQ"/>
    <property type="match status" value="1"/>
</dbReference>
<evidence type="ECO:0000313" key="2">
    <source>
        <dbReference type="EMBL" id="CAL1388929.1"/>
    </source>
</evidence>